<dbReference type="AlphaFoldDB" id="A0A949TQ25"/>
<sequence>MGDNIENKKLAVIREKIRKNINMDLLKINEVFNEESKKFTTDVFAVEAYLRGFESGKEKSLIDIGIKFVELFKDIEKETGVTVNEFRLLSECKKVCRD</sequence>
<dbReference type="RefSeq" id="WP_218323531.1">
    <property type="nucleotide sequence ID" value="NZ_JAEEGC010000178.1"/>
</dbReference>
<evidence type="ECO:0000313" key="1">
    <source>
        <dbReference type="EMBL" id="MBV7276450.1"/>
    </source>
</evidence>
<name>A0A949TQ25_9CLOT</name>
<accession>A0A949TQ25</accession>
<comment type="caution">
    <text evidence="1">The sequence shown here is derived from an EMBL/GenBank/DDBJ whole genome shotgun (WGS) entry which is preliminary data.</text>
</comment>
<evidence type="ECO:0000313" key="2">
    <source>
        <dbReference type="Proteomes" id="UP000694308"/>
    </source>
</evidence>
<dbReference type="EMBL" id="JAEEGC010000178">
    <property type="protein sequence ID" value="MBV7276450.1"/>
    <property type="molecule type" value="Genomic_DNA"/>
</dbReference>
<protein>
    <submittedName>
        <fullName evidence="1">Uncharacterized protein</fullName>
    </submittedName>
</protein>
<organism evidence="1 2">
    <name type="scientific">Clostridium thailandense</name>
    <dbReference type="NCBI Taxonomy" id="2794346"/>
    <lineage>
        <taxon>Bacteria</taxon>
        <taxon>Bacillati</taxon>
        <taxon>Bacillota</taxon>
        <taxon>Clostridia</taxon>
        <taxon>Eubacteriales</taxon>
        <taxon>Clostridiaceae</taxon>
        <taxon>Clostridium</taxon>
    </lineage>
</organism>
<reference evidence="1" key="1">
    <citation type="submission" date="2020-12" db="EMBL/GenBank/DDBJ databases">
        <title>Clostridium thailandense sp. nov., a novel acetogenic bacterium isolated from peat land soil in Thailand.</title>
        <authorList>
            <person name="Chaikitkaew S."/>
            <person name="Birkeland N.K."/>
        </authorList>
    </citation>
    <scope>NUCLEOTIDE SEQUENCE</scope>
    <source>
        <strain evidence="1">PL3</strain>
    </source>
</reference>
<proteinExistence type="predicted"/>
<gene>
    <name evidence="1" type="ORF">I6U48_26575</name>
</gene>
<dbReference type="Proteomes" id="UP000694308">
    <property type="component" value="Unassembled WGS sequence"/>
</dbReference>
<keyword evidence="2" id="KW-1185">Reference proteome</keyword>